<comment type="caution">
    <text evidence="1">The sequence shown here is derived from an EMBL/GenBank/DDBJ whole genome shotgun (WGS) entry which is preliminary data.</text>
</comment>
<dbReference type="InterPro" id="IPR012675">
    <property type="entry name" value="Beta-grasp_dom_sf"/>
</dbReference>
<proteinExistence type="predicted"/>
<reference evidence="2" key="1">
    <citation type="journal article" date="2019" name="Int. J. Syst. Evol. Microbiol.">
        <title>The Global Catalogue of Microorganisms (GCM) 10K type strain sequencing project: providing services to taxonomists for standard genome sequencing and annotation.</title>
        <authorList>
            <consortium name="The Broad Institute Genomics Platform"/>
            <consortium name="The Broad Institute Genome Sequencing Center for Infectious Disease"/>
            <person name="Wu L."/>
            <person name="Ma J."/>
        </authorList>
    </citation>
    <scope>NUCLEOTIDE SEQUENCE [LARGE SCALE GENOMIC DNA]</scope>
    <source>
        <strain evidence="2">JCM 11483</strain>
    </source>
</reference>
<evidence type="ECO:0000313" key="1">
    <source>
        <dbReference type="EMBL" id="GAA3281792.1"/>
    </source>
</evidence>
<gene>
    <name evidence="1" type="primary">thiS</name>
    <name evidence="1" type="ORF">GCM10020260_07850</name>
</gene>
<name>A0ABP6RCY7_9MICC</name>
<accession>A0ABP6RCY7</accession>
<evidence type="ECO:0000313" key="2">
    <source>
        <dbReference type="Proteomes" id="UP001501736"/>
    </source>
</evidence>
<keyword evidence="2" id="KW-1185">Reference proteome</keyword>
<sequence length="79" mass="8080">MPTVTINDEDTKLPDGATVVDAVARTTGRELNTDGTPVDGRRLGVAVAINAAVVPRSAWAGTELAHGEQVEIVTAVQGG</sequence>
<dbReference type="InterPro" id="IPR003749">
    <property type="entry name" value="ThiS/MoaD-like"/>
</dbReference>
<dbReference type="PANTHER" id="PTHR34472">
    <property type="entry name" value="SULFUR CARRIER PROTEIN THIS"/>
    <property type="match status" value="1"/>
</dbReference>
<dbReference type="RefSeq" id="WP_344718396.1">
    <property type="nucleotide sequence ID" value="NZ_BAAAYG010000003.1"/>
</dbReference>
<organism evidence="1 2">
    <name type="scientific">Nesterenkonia halobia</name>
    <dbReference type="NCBI Taxonomy" id="37922"/>
    <lineage>
        <taxon>Bacteria</taxon>
        <taxon>Bacillati</taxon>
        <taxon>Actinomycetota</taxon>
        <taxon>Actinomycetes</taxon>
        <taxon>Micrococcales</taxon>
        <taxon>Micrococcaceae</taxon>
        <taxon>Nesterenkonia</taxon>
    </lineage>
</organism>
<dbReference type="SUPFAM" id="SSF54285">
    <property type="entry name" value="MoaD/ThiS"/>
    <property type="match status" value="1"/>
</dbReference>
<dbReference type="Pfam" id="PF02597">
    <property type="entry name" value="ThiS"/>
    <property type="match status" value="1"/>
</dbReference>
<dbReference type="NCBIfam" id="TIGR01683">
    <property type="entry name" value="thiS"/>
    <property type="match status" value="1"/>
</dbReference>
<dbReference type="Gene3D" id="3.10.20.30">
    <property type="match status" value="1"/>
</dbReference>
<dbReference type="EMBL" id="BAAAYG010000003">
    <property type="protein sequence ID" value="GAA3281792.1"/>
    <property type="molecule type" value="Genomic_DNA"/>
</dbReference>
<dbReference type="PANTHER" id="PTHR34472:SF1">
    <property type="entry name" value="SULFUR CARRIER PROTEIN THIS"/>
    <property type="match status" value="1"/>
</dbReference>
<protein>
    <submittedName>
        <fullName evidence="1">Sulfur carrier protein ThiS</fullName>
    </submittedName>
</protein>
<dbReference type="InterPro" id="IPR016155">
    <property type="entry name" value="Mopterin_synth/thiamin_S_b"/>
</dbReference>
<dbReference type="InterPro" id="IPR010035">
    <property type="entry name" value="Thi_S"/>
</dbReference>
<dbReference type="Proteomes" id="UP001501736">
    <property type="component" value="Unassembled WGS sequence"/>
</dbReference>